<keyword evidence="6" id="KW-0645">Protease</keyword>
<dbReference type="InterPro" id="IPR045569">
    <property type="entry name" value="Metalloprtase-TldD/E_C"/>
</dbReference>
<dbReference type="EMBL" id="CP097762">
    <property type="protein sequence ID" value="URJ25359.1"/>
    <property type="molecule type" value="Genomic_DNA"/>
</dbReference>
<dbReference type="InterPro" id="IPR047657">
    <property type="entry name" value="PmbA"/>
</dbReference>
<organism evidence="6 7">
    <name type="scientific">Candidatus Blochmannia ocreatus</name>
    <name type="common">nom. nud.</name>
    <dbReference type="NCBI Taxonomy" id="251538"/>
    <lineage>
        <taxon>Bacteria</taxon>
        <taxon>Pseudomonadati</taxon>
        <taxon>Pseudomonadota</taxon>
        <taxon>Gammaproteobacteria</taxon>
        <taxon>Enterobacterales</taxon>
        <taxon>Enterobacteriaceae</taxon>
        <taxon>ant endosymbionts</taxon>
        <taxon>Candidatus Blochmanniella</taxon>
    </lineage>
</organism>
<dbReference type="PANTHER" id="PTHR43421:SF1">
    <property type="entry name" value="METALLOPROTEASE PMBA"/>
    <property type="match status" value="1"/>
</dbReference>
<evidence type="ECO:0000259" key="4">
    <source>
        <dbReference type="Pfam" id="PF19289"/>
    </source>
</evidence>
<dbReference type="InterPro" id="IPR002510">
    <property type="entry name" value="Metalloprtase-TldD/E_N"/>
</dbReference>
<dbReference type="PANTHER" id="PTHR43421">
    <property type="entry name" value="METALLOPROTEASE PMBA"/>
    <property type="match status" value="1"/>
</dbReference>
<evidence type="ECO:0000313" key="6">
    <source>
        <dbReference type="EMBL" id="URJ25359.1"/>
    </source>
</evidence>
<name>A0ABY4SVB3_9ENTR</name>
<dbReference type="NCBIfam" id="NF008268">
    <property type="entry name" value="PRK11040.1"/>
    <property type="match status" value="1"/>
</dbReference>
<dbReference type="Pfam" id="PF01523">
    <property type="entry name" value="PmbA_TldD_1st"/>
    <property type="match status" value="1"/>
</dbReference>
<keyword evidence="6" id="KW-0378">Hydrolase</keyword>
<proteinExistence type="inferred from homology"/>
<comment type="similarity">
    <text evidence="1">Belongs to the peptidase U62 family.</text>
</comment>
<feature type="domain" description="Metalloprotease TldD/E C-terminal" evidence="4">
    <location>
        <begin position="239"/>
        <end position="445"/>
    </location>
</feature>
<dbReference type="InterPro" id="IPR045570">
    <property type="entry name" value="Metalloprtase-TldD/E_cen_dom"/>
</dbReference>
<evidence type="ECO:0000256" key="1">
    <source>
        <dbReference type="ARBA" id="ARBA00005836"/>
    </source>
</evidence>
<dbReference type="SUPFAM" id="SSF111283">
    <property type="entry name" value="Putative modulator of DNA gyrase, PmbA/TldD"/>
    <property type="match status" value="1"/>
</dbReference>
<dbReference type="Pfam" id="PF19289">
    <property type="entry name" value="PmbA_TldD_3rd"/>
    <property type="match status" value="1"/>
</dbReference>
<comment type="function">
    <text evidence="2">Metalloprotease involved in CcdA degradation. Suppresses the inhibitory activity of the carbon storage regulator (CsrA).</text>
</comment>
<dbReference type="GO" id="GO:0008237">
    <property type="term" value="F:metallopeptidase activity"/>
    <property type="evidence" value="ECO:0007669"/>
    <property type="project" value="UniProtKB-KW"/>
</dbReference>
<protein>
    <submittedName>
        <fullName evidence="6">Metalloprotease PmbA</fullName>
        <ecNumber evidence="6">3.4.24.-</ecNumber>
    </submittedName>
</protein>
<keyword evidence="6" id="KW-0482">Metalloprotease</keyword>
<sequence>MHHTHDITQQCNSLKETVNHALNIAHKYSNTAEISITKTIGITISTRYGNLENVEFNNNTILKVTVFCGQKKGSAFSSNLHEKTLTYTIKHAIDIATYTSLDPYSGIADKELLSFNAMHLDLCHPINLDTKLGANLAAISEQTALKYDKRIIYTEGGKFSSSLTIKAFGNSHGMLQSYTSTQHYLCCSIIAESNGIMEQNYAYTLSRSLNDLRSPEWVGTECAKRTLAQLHSKKLKTMESPILFSADMATSLFQHLATAIHGDNVYRKTTFLLNSLKTQIFPNWISIEEYPHILKGWGSAPFDNEGVQTKNRTIIKHGILNTWLLNSYSARKIGLKSTGHANNIYNWHISYKNYNFSELVKLMNRGLIVTNIMGQGVNIITGDYSKGVSGFWVENGNIQYPVHEITIAGNLRKMFYNIDSIGCDIETRGNIICGSVLISSMMIAGI</sequence>
<evidence type="ECO:0000313" key="7">
    <source>
        <dbReference type="Proteomes" id="UP001056834"/>
    </source>
</evidence>
<feature type="domain" description="Metalloprotease TldD/E central" evidence="5">
    <location>
        <begin position="133"/>
        <end position="230"/>
    </location>
</feature>
<reference evidence="6" key="1">
    <citation type="submission" date="2022-05" db="EMBL/GenBank/DDBJ databases">
        <title>Impact of host demography and evolutionary history on endosymbiont molecular evolution: a test in carpenter ants (Genus Camponotus) and their Blochmannia endosymbionts.</title>
        <authorList>
            <person name="Manthey J.D."/>
            <person name="Giron J.C."/>
            <person name="Hruska J.P."/>
        </authorList>
    </citation>
    <scope>NUCLEOTIDE SEQUENCE</scope>
    <source>
        <strain evidence="6">C-006</strain>
    </source>
</reference>
<dbReference type="Proteomes" id="UP001056834">
    <property type="component" value="Chromosome"/>
</dbReference>
<dbReference type="Gene3D" id="3.30.2290.10">
    <property type="entry name" value="PmbA/TldD superfamily"/>
    <property type="match status" value="1"/>
</dbReference>
<dbReference type="InterPro" id="IPR035068">
    <property type="entry name" value="TldD/PmbA_N"/>
</dbReference>
<dbReference type="InterPro" id="IPR036059">
    <property type="entry name" value="TldD/PmbA_sf"/>
</dbReference>
<evidence type="ECO:0000256" key="2">
    <source>
        <dbReference type="ARBA" id="ARBA00025682"/>
    </source>
</evidence>
<dbReference type="RefSeq" id="WP_250223490.1">
    <property type="nucleotide sequence ID" value="NZ_CP097762.1"/>
</dbReference>
<feature type="domain" description="Metalloprotease TldD/E N-terminal" evidence="3">
    <location>
        <begin position="32"/>
        <end position="96"/>
    </location>
</feature>
<accession>A0ABY4SVB3</accession>
<dbReference type="EC" id="3.4.24.-" evidence="6"/>
<keyword evidence="7" id="KW-1185">Reference proteome</keyword>
<gene>
    <name evidence="6" type="primary">pmbA</name>
    <name evidence="6" type="ORF">M9405_01385</name>
</gene>
<evidence type="ECO:0000259" key="5">
    <source>
        <dbReference type="Pfam" id="PF19290"/>
    </source>
</evidence>
<evidence type="ECO:0000259" key="3">
    <source>
        <dbReference type="Pfam" id="PF01523"/>
    </source>
</evidence>
<dbReference type="Pfam" id="PF19290">
    <property type="entry name" value="PmbA_TldD_2nd"/>
    <property type="match status" value="1"/>
</dbReference>